<protein>
    <submittedName>
        <fullName evidence="4">Alpha/beta hydrolase</fullName>
    </submittedName>
</protein>
<sequence length="299" mass="31401">MSIAELERIRARLAARPRPGDLAARRERLDGLGADYVLPPDVTVERVTARGVPAEWTGTAAADPARALLFLHGGGYMAGSLASHRHVMARAGREAGLRTLALAYRLAPEHPFPAALEDALSGYRFLLERGIAPERIALAGESAGGGLALATLLSLREAGLPPPRCLWLSSPWVDLTLAGGTLASKAAVDPLISRAYLAELAAAYLAGADPRSPLVSPIQGDLAGLPPMLIQVGSAEVLLDDALRLASVAGAADVPVTLQVWPHMIHAWHLFHPELEEGRAALRAAGSFIRSHLDGAGDP</sequence>
<proteinExistence type="inferred from homology"/>
<dbReference type="PATRIC" id="fig|1187852.3.peg.3149"/>
<evidence type="ECO:0000313" key="4">
    <source>
        <dbReference type="EMBL" id="KMO44292.1"/>
    </source>
</evidence>
<dbReference type="InterPro" id="IPR013094">
    <property type="entry name" value="AB_hydrolase_3"/>
</dbReference>
<evidence type="ECO:0000256" key="1">
    <source>
        <dbReference type="ARBA" id="ARBA00010515"/>
    </source>
</evidence>
<organism evidence="4 5">
    <name type="scientific">Methylobacterium tarhaniae</name>
    <dbReference type="NCBI Taxonomy" id="1187852"/>
    <lineage>
        <taxon>Bacteria</taxon>
        <taxon>Pseudomonadati</taxon>
        <taxon>Pseudomonadota</taxon>
        <taxon>Alphaproteobacteria</taxon>
        <taxon>Hyphomicrobiales</taxon>
        <taxon>Methylobacteriaceae</taxon>
        <taxon>Methylobacterium</taxon>
    </lineage>
</organism>
<dbReference type="Pfam" id="PF07859">
    <property type="entry name" value="Abhydrolase_3"/>
    <property type="match status" value="1"/>
</dbReference>
<dbReference type="SUPFAM" id="SSF53474">
    <property type="entry name" value="alpha/beta-Hydrolases"/>
    <property type="match status" value="1"/>
</dbReference>
<evidence type="ECO:0000256" key="2">
    <source>
        <dbReference type="ARBA" id="ARBA00022801"/>
    </source>
</evidence>
<gene>
    <name evidence="4" type="ORF">VQ03_03890</name>
</gene>
<dbReference type="OrthoDB" id="9806180at2"/>
<evidence type="ECO:0000313" key="5">
    <source>
        <dbReference type="Proteomes" id="UP000036449"/>
    </source>
</evidence>
<comment type="caution">
    <text evidence="4">The sequence shown here is derived from an EMBL/GenBank/DDBJ whole genome shotgun (WGS) entry which is preliminary data.</text>
</comment>
<dbReference type="InterPro" id="IPR029058">
    <property type="entry name" value="AB_hydrolase_fold"/>
</dbReference>
<dbReference type="PANTHER" id="PTHR48081">
    <property type="entry name" value="AB HYDROLASE SUPERFAMILY PROTEIN C4A8.06C"/>
    <property type="match status" value="1"/>
</dbReference>
<dbReference type="GO" id="GO:0004806">
    <property type="term" value="F:triacylglycerol lipase activity"/>
    <property type="evidence" value="ECO:0007669"/>
    <property type="project" value="TreeGrafter"/>
</dbReference>
<dbReference type="Gene3D" id="3.40.50.1820">
    <property type="entry name" value="alpha/beta hydrolase"/>
    <property type="match status" value="1"/>
</dbReference>
<evidence type="ECO:0000259" key="3">
    <source>
        <dbReference type="Pfam" id="PF07859"/>
    </source>
</evidence>
<dbReference type="AlphaFoldDB" id="A0A0J6TEF6"/>
<reference evidence="4 5" key="1">
    <citation type="submission" date="2015-03" db="EMBL/GenBank/DDBJ databases">
        <title>Genome sequencing of Methylobacterium tarhaniae DSM 25844.</title>
        <authorList>
            <person name="Chaudhry V."/>
            <person name="Patil P.B."/>
        </authorList>
    </citation>
    <scope>NUCLEOTIDE SEQUENCE [LARGE SCALE GENOMIC DNA]</scope>
    <source>
        <strain evidence="4 5">DSM 25844</strain>
    </source>
</reference>
<comment type="similarity">
    <text evidence="1">Belongs to the 'GDXG' lipolytic enzyme family.</text>
</comment>
<dbReference type="InterPro" id="IPR002168">
    <property type="entry name" value="Lipase_GDXG_HIS_AS"/>
</dbReference>
<dbReference type="PROSITE" id="PS01173">
    <property type="entry name" value="LIPASE_GDXG_HIS"/>
    <property type="match status" value="1"/>
</dbReference>
<dbReference type="InterPro" id="IPR050300">
    <property type="entry name" value="GDXG_lipolytic_enzyme"/>
</dbReference>
<dbReference type="RefSeq" id="WP_048449547.1">
    <property type="nucleotide sequence ID" value="NZ_JBNNPJ010000141.1"/>
</dbReference>
<dbReference type="EMBL" id="LABZ01000022">
    <property type="protein sequence ID" value="KMO44292.1"/>
    <property type="molecule type" value="Genomic_DNA"/>
</dbReference>
<dbReference type="PANTHER" id="PTHR48081:SF30">
    <property type="entry name" value="ACETYL-HYDROLASE LIPR-RELATED"/>
    <property type="match status" value="1"/>
</dbReference>
<dbReference type="Proteomes" id="UP000036449">
    <property type="component" value="Unassembled WGS sequence"/>
</dbReference>
<accession>A0A0J6TEF6</accession>
<keyword evidence="5" id="KW-1185">Reference proteome</keyword>
<keyword evidence="2 4" id="KW-0378">Hydrolase</keyword>
<feature type="domain" description="Alpha/beta hydrolase fold-3" evidence="3">
    <location>
        <begin position="68"/>
        <end position="269"/>
    </location>
</feature>
<name>A0A0J6TEF6_9HYPH</name>